<dbReference type="PANTHER" id="PTHR42695">
    <property type="entry name" value="GLUTAMINE AMIDOTRANSFERASE YLR126C-RELATED"/>
    <property type="match status" value="1"/>
</dbReference>
<accession>A0AA41Y6G4</accession>
<reference evidence="2" key="1">
    <citation type="submission" date="2022-10" db="EMBL/GenBank/DDBJ databases">
        <title>Gaoshiqiia sediminis gen. nov., sp. nov., isolated from coastal sediment.</title>
        <authorList>
            <person name="Yu W.X."/>
            <person name="Mu D.S."/>
            <person name="Du J.Z."/>
            <person name="Liang Y.Q."/>
        </authorList>
    </citation>
    <scope>NUCLEOTIDE SEQUENCE</scope>
    <source>
        <strain evidence="2">A06</strain>
    </source>
</reference>
<dbReference type="Pfam" id="PF00117">
    <property type="entry name" value="GATase"/>
    <property type="match status" value="1"/>
</dbReference>
<dbReference type="GO" id="GO:0005829">
    <property type="term" value="C:cytosol"/>
    <property type="evidence" value="ECO:0007669"/>
    <property type="project" value="TreeGrafter"/>
</dbReference>
<organism evidence="2 3">
    <name type="scientific">Gaoshiqia sediminis</name>
    <dbReference type="NCBI Taxonomy" id="2986998"/>
    <lineage>
        <taxon>Bacteria</taxon>
        <taxon>Pseudomonadati</taxon>
        <taxon>Bacteroidota</taxon>
        <taxon>Bacteroidia</taxon>
        <taxon>Marinilabiliales</taxon>
        <taxon>Prolixibacteraceae</taxon>
        <taxon>Gaoshiqia</taxon>
    </lineage>
</organism>
<feature type="domain" description="Glutamine amidotransferase" evidence="1">
    <location>
        <begin position="27"/>
        <end position="172"/>
    </location>
</feature>
<dbReference type="RefSeq" id="WP_282591417.1">
    <property type="nucleotide sequence ID" value="NZ_JAPAAF010000009.1"/>
</dbReference>
<dbReference type="InterPro" id="IPR017926">
    <property type="entry name" value="GATASE"/>
</dbReference>
<dbReference type="SUPFAM" id="SSF52317">
    <property type="entry name" value="Class I glutamine amidotransferase-like"/>
    <property type="match status" value="1"/>
</dbReference>
<dbReference type="Proteomes" id="UP001163821">
    <property type="component" value="Unassembled WGS sequence"/>
</dbReference>
<evidence type="ECO:0000259" key="1">
    <source>
        <dbReference type="Pfam" id="PF00117"/>
    </source>
</evidence>
<dbReference type="InterPro" id="IPR044992">
    <property type="entry name" value="ChyE-like"/>
</dbReference>
<sequence length="190" mass="21758">MKILIINSAEAKIREFVTPIEKILTTARSNAQMINYRECSNINLNSFDGIIVSGSPQGDDIVEHHQPYFQWLKTYKKPVLGICAGHHITGFMFGANYLRNVEPESGNCLVEVLKEDPLFYGLPKSLLVRQMHNDSITLPDQFIHLAQSTICFNQAMRHSNKPLYTLQFHPEFLNPEIILNFISICKKHED</sequence>
<keyword evidence="3" id="KW-1185">Reference proteome</keyword>
<gene>
    <name evidence="2" type="ORF">N2K84_08755</name>
</gene>
<dbReference type="PANTHER" id="PTHR42695:SF5">
    <property type="entry name" value="GLUTAMINE AMIDOTRANSFERASE YLR126C-RELATED"/>
    <property type="match status" value="1"/>
</dbReference>
<dbReference type="EMBL" id="JAPAAF010000009">
    <property type="protein sequence ID" value="MCW0482814.1"/>
    <property type="molecule type" value="Genomic_DNA"/>
</dbReference>
<dbReference type="InterPro" id="IPR029062">
    <property type="entry name" value="Class_I_gatase-like"/>
</dbReference>
<name>A0AA41Y6G4_9BACT</name>
<protein>
    <recommendedName>
        <fullName evidence="1">Glutamine amidotransferase domain-containing protein</fullName>
    </recommendedName>
</protein>
<evidence type="ECO:0000313" key="3">
    <source>
        <dbReference type="Proteomes" id="UP001163821"/>
    </source>
</evidence>
<proteinExistence type="predicted"/>
<comment type="caution">
    <text evidence="2">The sequence shown here is derived from an EMBL/GenBank/DDBJ whole genome shotgun (WGS) entry which is preliminary data.</text>
</comment>
<dbReference type="PROSITE" id="PS51273">
    <property type="entry name" value="GATASE_TYPE_1"/>
    <property type="match status" value="1"/>
</dbReference>
<dbReference type="AlphaFoldDB" id="A0AA41Y6G4"/>
<evidence type="ECO:0000313" key="2">
    <source>
        <dbReference type="EMBL" id="MCW0482814.1"/>
    </source>
</evidence>
<dbReference type="Gene3D" id="3.40.50.880">
    <property type="match status" value="1"/>
</dbReference>